<reference evidence="2 3" key="1">
    <citation type="journal article" date="2023" name="Plants (Basel)">
        <title>Bridging the Gap: Combining Genomics and Transcriptomics Approaches to Understand Stylosanthes scabra, an Orphan Legume from the Brazilian Caatinga.</title>
        <authorList>
            <person name="Ferreira-Neto J.R.C."/>
            <person name="da Silva M.D."/>
            <person name="Binneck E."/>
            <person name="de Melo N.F."/>
            <person name="da Silva R.H."/>
            <person name="de Melo A.L.T.M."/>
            <person name="Pandolfi V."/>
            <person name="Bustamante F.O."/>
            <person name="Brasileiro-Vidal A.C."/>
            <person name="Benko-Iseppon A.M."/>
        </authorList>
    </citation>
    <scope>NUCLEOTIDE SEQUENCE [LARGE SCALE GENOMIC DNA]</scope>
    <source>
        <tissue evidence="2">Leaves</tissue>
    </source>
</reference>
<feature type="region of interest" description="Disordered" evidence="1">
    <location>
        <begin position="68"/>
        <end position="101"/>
    </location>
</feature>
<comment type="caution">
    <text evidence="2">The sequence shown here is derived from an EMBL/GenBank/DDBJ whole genome shotgun (WGS) entry which is preliminary data.</text>
</comment>
<sequence length="161" mass="16706">MAAGMAGSTTDNGVMAANTAAAGTAECTTAARAGSTGTPNAAHLGHGEIAEGAPACTRHRRLRGTLYIHARSPEPSPYRMNRASSRSAPEKKSRSGSRGACPSPLILGRNVLLPMVLSLLVTIVSTRLRIRPPARGRALTLPPDIQALHPRPSSTNGGIVW</sequence>
<keyword evidence="3" id="KW-1185">Reference proteome</keyword>
<evidence type="ECO:0000256" key="1">
    <source>
        <dbReference type="SAM" id="MobiDB-lite"/>
    </source>
</evidence>
<dbReference type="EMBL" id="JASCZI010061856">
    <property type="protein sequence ID" value="MED6139642.1"/>
    <property type="molecule type" value="Genomic_DNA"/>
</dbReference>
<protein>
    <submittedName>
        <fullName evidence="2">Uncharacterized protein</fullName>
    </submittedName>
</protein>
<evidence type="ECO:0000313" key="3">
    <source>
        <dbReference type="Proteomes" id="UP001341840"/>
    </source>
</evidence>
<name>A0ABU6ST60_9FABA</name>
<accession>A0ABU6ST60</accession>
<dbReference type="Proteomes" id="UP001341840">
    <property type="component" value="Unassembled WGS sequence"/>
</dbReference>
<evidence type="ECO:0000313" key="2">
    <source>
        <dbReference type="EMBL" id="MED6139642.1"/>
    </source>
</evidence>
<gene>
    <name evidence="2" type="ORF">PIB30_085735</name>
</gene>
<organism evidence="2 3">
    <name type="scientific">Stylosanthes scabra</name>
    <dbReference type="NCBI Taxonomy" id="79078"/>
    <lineage>
        <taxon>Eukaryota</taxon>
        <taxon>Viridiplantae</taxon>
        <taxon>Streptophyta</taxon>
        <taxon>Embryophyta</taxon>
        <taxon>Tracheophyta</taxon>
        <taxon>Spermatophyta</taxon>
        <taxon>Magnoliopsida</taxon>
        <taxon>eudicotyledons</taxon>
        <taxon>Gunneridae</taxon>
        <taxon>Pentapetalae</taxon>
        <taxon>rosids</taxon>
        <taxon>fabids</taxon>
        <taxon>Fabales</taxon>
        <taxon>Fabaceae</taxon>
        <taxon>Papilionoideae</taxon>
        <taxon>50 kb inversion clade</taxon>
        <taxon>dalbergioids sensu lato</taxon>
        <taxon>Dalbergieae</taxon>
        <taxon>Pterocarpus clade</taxon>
        <taxon>Stylosanthes</taxon>
    </lineage>
</organism>
<proteinExistence type="predicted"/>